<protein>
    <recommendedName>
        <fullName evidence="3">RND transporter</fullName>
    </recommendedName>
</protein>
<feature type="transmembrane region" description="Helical" evidence="1">
    <location>
        <begin position="12"/>
        <end position="31"/>
    </location>
</feature>
<evidence type="ECO:0000256" key="1">
    <source>
        <dbReference type="SAM" id="Phobius"/>
    </source>
</evidence>
<name>A0A3B0Y7A1_9ZZZZ</name>
<keyword evidence="1" id="KW-0812">Transmembrane</keyword>
<reference evidence="2" key="1">
    <citation type="submission" date="2018-06" db="EMBL/GenBank/DDBJ databases">
        <authorList>
            <person name="Zhirakovskaya E."/>
        </authorList>
    </citation>
    <scope>NUCLEOTIDE SEQUENCE</scope>
</reference>
<dbReference type="AlphaFoldDB" id="A0A3B0Y7A1"/>
<gene>
    <name evidence="2" type="ORF">MNBD_GAMMA12-1437</name>
</gene>
<feature type="transmembrane region" description="Helical" evidence="1">
    <location>
        <begin position="51"/>
        <end position="69"/>
    </location>
</feature>
<accession>A0A3B0Y7A1</accession>
<proteinExistence type="predicted"/>
<dbReference type="EMBL" id="UOFL01000015">
    <property type="protein sequence ID" value="VAW71242.1"/>
    <property type="molecule type" value="Genomic_DNA"/>
</dbReference>
<organism evidence="2">
    <name type="scientific">hydrothermal vent metagenome</name>
    <dbReference type="NCBI Taxonomy" id="652676"/>
    <lineage>
        <taxon>unclassified sequences</taxon>
        <taxon>metagenomes</taxon>
        <taxon>ecological metagenomes</taxon>
    </lineage>
</organism>
<evidence type="ECO:0008006" key="3">
    <source>
        <dbReference type="Google" id="ProtNLM"/>
    </source>
</evidence>
<evidence type="ECO:0000313" key="2">
    <source>
        <dbReference type="EMBL" id="VAW71242.1"/>
    </source>
</evidence>
<keyword evidence="1" id="KW-1133">Transmembrane helix</keyword>
<sequence>MKKLLKKIPYDILVLVAIMLAVVPLGDPHLLQKLKMLFSGSLIKGIDYFDLLMHSTPTILLIVKFAFSFSDSSKNRQA</sequence>
<keyword evidence="1" id="KW-0472">Membrane</keyword>